<protein>
    <submittedName>
        <fullName evidence="4">Tail fiber domain-containing protein</fullName>
    </submittedName>
</protein>
<accession>A0ABW2MWR5</accession>
<keyword evidence="1" id="KW-0175">Coiled coil</keyword>
<evidence type="ECO:0000259" key="3">
    <source>
        <dbReference type="PROSITE" id="PS51688"/>
    </source>
</evidence>
<evidence type="ECO:0000256" key="2">
    <source>
        <dbReference type="SAM" id="SignalP"/>
    </source>
</evidence>
<organism evidence="4 5">
    <name type="scientific">Jejudonia soesokkakensis</name>
    <dbReference type="NCBI Taxonomy" id="1323432"/>
    <lineage>
        <taxon>Bacteria</taxon>
        <taxon>Pseudomonadati</taxon>
        <taxon>Bacteroidota</taxon>
        <taxon>Flavobacteriia</taxon>
        <taxon>Flavobacteriales</taxon>
        <taxon>Flavobacteriaceae</taxon>
        <taxon>Jejudonia</taxon>
    </lineage>
</organism>
<dbReference type="Proteomes" id="UP001596415">
    <property type="component" value="Unassembled WGS sequence"/>
</dbReference>
<reference evidence="5" key="1">
    <citation type="journal article" date="2019" name="Int. J. Syst. Evol. Microbiol.">
        <title>The Global Catalogue of Microorganisms (GCM) 10K type strain sequencing project: providing services to taxonomists for standard genome sequencing and annotation.</title>
        <authorList>
            <consortium name="The Broad Institute Genomics Platform"/>
            <consortium name="The Broad Institute Genome Sequencing Center for Infectious Disease"/>
            <person name="Wu L."/>
            <person name="Ma J."/>
        </authorList>
    </citation>
    <scope>NUCLEOTIDE SEQUENCE [LARGE SCALE GENOMIC DNA]</scope>
    <source>
        <strain evidence="5">CGMCC 1.16306</strain>
    </source>
</reference>
<dbReference type="InterPro" id="IPR011049">
    <property type="entry name" value="Serralysin-like_metalloprot_C"/>
</dbReference>
<dbReference type="PROSITE" id="PS51688">
    <property type="entry name" value="ICA"/>
    <property type="match status" value="1"/>
</dbReference>
<name>A0ABW2MWR5_9FLAO</name>
<dbReference type="RefSeq" id="WP_380217757.1">
    <property type="nucleotide sequence ID" value="NZ_JBHTBN010000004.1"/>
</dbReference>
<feature type="chain" id="PRO_5046400333" evidence="2">
    <location>
        <begin position="20"/>
        <end position="1312"/>
    </location>
</feature>
<feature type="domain" description="Peptidase S74" evidence="3">
    <location>
        <begin position="1182"/>
        <end position="1276"/>
    </location>
</feature>
<keyword evidence="2" id="KW-0732">Signal</keyword>
<dbReference type="Gene3D" id="2.150.10.10">
    <property type="entry name" value="Serralysin-like metalloprotease, C-terminal"/>
    <property type="match status" value="1"/>
</dbReference>
<sequence>MKKITLFLLLIFMSIPLIAQVGIGNIDPKSTLDISATSTVTPSNTDGILIPRMDDFPTTSPTADQDGMMVFATGNGTPAKGFYYWNNDVMSWVAVSGAGGGTLDEAYDFGGAGLGRVITADNGAVEIQGNGGLRVENNIIAAESIVHDADTDTFVQFTPDRIQLDAGGRNYIDIQHASQEIAFNEDSTQSDFRVESGNETHMLFVDGSEDRIGINRNNPQATLQIDGNMDGDGSAIIVNAGDTQNGVEMNLSGTSVTNIDNVDGINISHDVDFTGTGARPSGLSVTMNGSSTDAGSSVRGLHISINGPSNYLGNVYGSYIQELSTADSRLYGYFFSGGGAGVNSVYGSYNTISGAGTGAVYGNFNLMSGLGTGTKYGSYNNIGSTAGGTHYGVYSDVRKTNSFAGFFIGRVSFGTDGVLNRYIMPSIDGTAGQVITTDGAGQLSFSTLAAGVEKIDDLSDGKSDSDGSEDGSSIFLGVNAGAADDSSNNSNVGIGYESMLANTTGNLNNAIGWGSLRSNVDGSSNTAMGYLSLSGNTSGSSNTAIGMRTLNGNGTNNNNTAIGANAMYVSSGANNVAVGTQSLFSFNGSNNTAIGLSAGETTGGDNNIFIGHMAGSGSTIANNRLFIENTNAGPDNALIYGEFGTDATTTGNMLRANGEFQIGNPILTGYKFPVVDGTANQILMTNGTGQLTFTTPATGVEKIDDLADGKSDNDGSQNGSSVFLGINAGAADDSSDNKNVGVGFQVLQNNTTGQNNTAAGYGSLNSNVGGSQNTAVGLSSLNANVSGNNNTALGYQAMLANQSGFDNIAIGNGALRTNVLSAYNTSVGTQSLFSNTGASNTAFGYRALYSNGTGARNVALGLETLNANTTGNDNVAIGYRAGNTSTGSGNVFVGSEAGSGTTGNNILIVDNTNANSDNALIYGEFGADNTSTGNVLRANGELQIGNPAMASTGYALPTNRGTATSVLTSNGDGTTQWAASGGTITASNGLTKNSGNVRLGGTLLQNTTLDQDNFNFILDLSGTGDFTVQDDGSSMFQIDDSGNTNIGGMLSIRNGLSNPFTKLNLYTDTNDGVLDIINASNVVSVKFDATGDSYVNTGAFGVGTSFPNETLDVQGSDHSGFIANFTNTSTSGTGTDGVSIRLRASRAFEDNHYIAFYRSSTTLAGRIEGTVAGTGVNYQTTSDKRLKTNFAQETNALGKISDLNPLWYEYKANLGVKEFGFLAQEVQKIVPQIVSGDPNGDVEKEPMTVAYGRITPLLTAGMKELIEKVKKLESENKELKQTLSLYQNLEKRITVLENSGNLISQEILLEEK</sequence>
<gene>
    <name evidence="4" type="ORF">ACFQO1_09340</name>
</gene>
<dbReference type="Pfam" id="PF13884">
    <property type="entry name" value="Peptidase_S74"/>
    <property type="match status" value="1"/>
</dbReference>
<dbReference type="InterPro" id="IPR030392">
    <property type="entry name" value="S74_ICA"/>
</dbReference>
<evidence type="ECO:0000313" key="4">
    <source>
        <dbReference type="EMBL" id="MFC7357889.1"/>
    </source>
</evidence>
<keyword evidence="5" id="KW-1185">Reference proteome</keyword>
<proteinExistence type="predicted"/>
<evidence type="ECO:0000313" key="5">
    <source>
        <dbReference type="Proteomes" id="UP001596415"/>
    </source>
</evidence>
<feature type="signal peptide" evidence="2">
    <location>
        <begin position="1"/>
        <end position="19"/>
    </location>
</feature>
<feature type="coiled-coil region" evidence="1">
    <location>
        <begin position="1262"/>
        <end position="1299"/>
    </location>
</feature>
<dbReference type="EMBL" id="JBHTBN010000004">
    <property type="protein sequence ID" value="MFC7357889.1"/>
    <property type="molecule type" value="Genomic_DNA"/>
</dbReference>
<comment type="caution">
    <text evidence="4">The sequence shown here is derived from an EMBL/GenBank/DDBJ whole genome shotgun (WGS) entry which is preliminary data.</text>
</comment>
<evidence type="ECO:0000256" key="1">
    <source>
        <dbReference type="SAM" id="Coils"/>
    </source>
</evidence>